<dbReference type="PRINTS" id="PR01713">
    <property type="entry name" value="NUCEPIMERASE"/>
</dbReference>
<comment type="caution">
    <text evidence="3">The sequence shown here is derived from an EMBL/GenBank/DDBJ whole genome shotgun (WGS) entry which is preliminary data.</text>
</comment>
<dbReference type="RefSeq" id="WP_124564264.1">
    <property type="nucleotide sequence ID" value="NZ_JARRRY010000002.1"/>
</dbReference>
<evidence type="ECO:0000259" key="2">
    <source>
        <dbReference type="Pfam" id="PF01370"/>
    </source>
</evidence>
<dbReference type="InterPro" id="IPR036291">
    <property type="entry name" value="NAD(P)-bd_dom_sf"/>
</dbReference>
<organism evidence="3 4">
    <name type="scientific">Ectobacillus antri</name>
    <dbReference type="NCBI Taxonomy" id="2486280"/>
    <lineage>
        <taxon>Bacteria</taxon>
        <taxon>Bacillati</taxon>
        <taxon>Bacillota</taxon>
        <taxon>Bacilli</taxon>
        <taxon>Bacillales</taxon>
        <taxon>Bacillaceae</taxon>
        <taxon>Ectobacillus</taxon>
    </lineage>
</organism>
<evidence type="ECO:0000313" key="3">
    <source>
        <dbReference type="EMBL" id="MDG5753625.1"/>
    </source>
</evidence>
<dbReference type="SUPFAM" id="SSF51735">
    <property type="entry name" value="NAD(P)-binding Rossmann-fold domains"/>
    <property type="match status" value="1"/>
</dbReference>
<dbReference type="Gene3D" id="3.40.50.720">
    <property type="entry name" value="NAD(P)-binding Rossmann-like Domain"/>
    <property type="match status" value="1"/>
</dbReference>
<evidence type="ECO:0000256" key="1">
    <source>
        <dbReference type="ARBA" id="ARBA00023027"/>
    </source>
</evidence>
<name>A0ABT6H3L8_9BACI</name>
<dbReference type="InterPro" id="IPR001509">
    <property type="entry name" value="Epimerase_deHydtase"/>
</dbReference>
<dbReference type="Proteomes" id="UP001218246">
    <property type="component" value="Unassembled WGS sequence"/>
</dbReference>
<keyword evidence="4" id="KW-1185">Reference proteome</keyword>
<accession>A0ABT6H3L8</accession>
<keyword evidence="1" id="KW-0520">NAD</keyword>
<dbReference type="Pfam" id="PF01370">
    <property type="entry name" value="Epimerase"/>
    <property type="match status" value="1"/>
</dbReference>
<dbReference type="PANTHER" id="PTHR43574">
    <property type="entry name" value="EPIMERASE-RELATED"/>
    <property type="match status" value="1"/>
</dbReference>
<dbReference type="EMBL" id="JARULN010000003">
    <property type="protein sequence ID" value="MDG5753625.1"/>
    <property type="molecule type" value="Genomic_DNA"/>
</dbReference>
<proteinExistence type="predicted"/>
<protein>
    <submittedName>
        <fullName evidence="3">SDR family NAD(P)-dependent oxidoreductase</fullName>
    </submittedName>
</protein>
<sequence>MKIMITGGAGFIGSHLAIGLAKEHAEIIVLDNFHPYYSRQRKQEQLSRALQYKNVDFYECDILDALYLEALIGKEKPDVIVHLAGLPGVQLSLQDPHHYVDINVKGTINILSAAGKHKVKQVVFASSSSVYGEKAGVPLREDMADGRLLSPYAASKYSGEAMCYAYQHMYGFQLNILRFFTVYGPWGRPDMAIGSFLRKLQKGEPLHIFGAGTGRDYTYIDDIVEGICRTLYVNKSGTFNIGSDAPVLMKDVLIELKKYFPEMNVIYEQERMGDVTSTWADLTNARQQLGYEPRISFAEGLRRTVAWAREHAYLL</sequence>
<gene>
    <name evidence="3" type="ORF">P6P90_06495</name>
</gene>
<feature type="domain" description="NAD-dependent epimerase/dehydratase" evidence="2">
    <location>
        <begin position="3"/>
        <end position="242"/>
    </location>
</feature>
<evidence type="ECO:0000313" key="4">
    <source>
        <dbReference type="Proteomes" id="UP001218246"/>
    </source>
</evidence>
<reference evidence="3 4" key="1">
    <citation type="submission" date="2023-04" db="EMBL/GenBank/DDBJ databases">
        <title>Ectobacillus antri isolated from activated sludge.</title>
        <authorList>
            <person name="Yan P."/>
            <person name="Liu X."/>
        </authorList>
    </citation>
    <scope>NUCLEOTIDE SEQUENCE [LARGE SCALE GENOMIC DNA]</scope>
    <source>
        <strain evidence="3 4">C18H</strain>
    </source>
</reference>